<name>A0A8J6TGE8_9BACT</name>
<sequence>MATGMGANQTINIVFQKIMDDKQLKLPLFLAIMIHIVALGIGSLPASLFQRNLNLEEIYTVDLFDINEPVVKIEPAAPALAPATETPPAPVKEAAAEPVISLAQEPSKPAAPAEIISLHPRKMKKNIHLEKEKIIQAEEIRVTSAIEKLKKQKAREDAEKKAVEARASADAAARKAVDLLRASIRTSSPPTPSATGSGTAAHSGARRSGGGIQVDAALKQYYISVSQKIHDHWILPEMQKWDENLEAIMVVHVRRDGIVTKKEFEKKSPNLFFNQFVDKTLRESLPLPPFPPDLKENELEIGLVFHPAGLM</sequence>
<accession>A0A8J6TGE8</accession>
<evidence type="ECO:0000313" key="5">
    <source>
        <dbReference type="Proteomes" id="UP000614424"/>
    </source>
</evidence>
<keyword evidence="3" id="KW-0812">Transmembrane</keyword>
<dbReference type="Gene3D" id="3.30.1150.10">
    <property type="match status" value="1"/>
</dbReference>
<organism evidence="4 5">
    <name type="scientific">Candidatus Desulfobia pelagia</name>
    <dbReference type="NCBI Taxonomy" id="2841692"/>
    <lineage>
        <taxon>Bacteria</taxon>
        <taxon>Pseudomonadati</taxon>
        <taxon>Thermodesulfobacteriota</taxon>
        <taxon>Desulfobulbia</taxon>
        <taxon>Desulfobulbales</taxon>
        <taxon>Desulfobulbaceae</taxon>
        <taxon>Candidatus Desulfobia</taxon>
    </lineage>
</organism>
<feature type="transmembrane region" description="Helical" evidence="3">
    <location>
        <begin position="26"/>
        <end position="49"/>
    </location>
</feature>
<evidence type="ECO:0000256" key="2">
    <source>
        <dbReference type="SAM" id="MobiDB-lite"/>
    </source>
</evidence>
<evidence type="ECO:0000256" key="1">
    <source>
        <dbReference type="SAM" id="Coils"/>
    </source>
</evidence>
<feature type="coiled-coil region" evidence="1">
    <location>
        <begin position="135"/>
        <end position="175"/>
    </location>
</feature>
<feature type="compositionally biased region" description="Low complexity" evidence="2">
    <location>
        <begin position="183"/>
        <end position="203"/>
    </location>
</feature>
<comment type="caution">
    <text evidence="4">The sequence shown here is derived from an EMBL/GenBank/DDBJ whole genome shotgun (WGS) entry which is preliminary data.</text>
</comment>
<reference evidence="4 5" key="1">
    <citation type="submission" date="2020-08" db="EMBL/GenBank/DDBJ databases">
        <title>Bridging the membrane lipid divide: bacteria of the FCB group superphylum have the potential to synthesize archaeal ether lipids.</title>
        <authorList>
            <person name="Villanueva L."/>
            <person name="Von Meijenfeldt F.A.B."/>
            <person name="Westbye A.B."/>
            <person name="Yadav S."/>
            <person name="Hopmans E.C."/>
            <person name="Dutilh B.E."/>
            <person name="Sinninghe Damste J.S."/>
        </authorList>
    </citation>
    <scope>NUCLEOTIDE SEQUENCE [LARGE SCALE GENOMIC DNA]</scope>
    <source>
        <strain evidence="4">NIOZ-UU47</strain>
    </source>
</reference>
<proteinExistence type="predicted"/>
<evidence type="ECO:0000256" key="3">
    <source>
        <dbReference type="SAM" id="Phobius"/>
    </source>
</evidence>
<feature type="region of interest" description="Disordered" evidence="2">
    <location>
        <begin position="183"/>
        <end position="208"/>
    </location>
</feature>
<dbReference type="SUPFAM" id="SSF74653">
    <property type="entry name" value="TolA/TonB C-terminal domain"/>
    <property type="match status" value="1"/>
</dbReference>
<gene>
    <name evidence="4" type="ORF">H8E41_12255</name>
</gene>
<evidence type="ECO:0000313" key="4">
    <source>
        <dbReference type="EMBL" id="MBC8318668.1"/>
    </source>
</evidence>
<dbReference type="Proteomes" id="UP000614424">
    <property type="component" value="Unassembled WGS sequence"/>
</dbReference>
<keyword evidence="1" id="KW-0175">Coiled coil</keyword>
<keyword evidence="3" id="KW-1133">Transmembrane helix</keyword>
<keyword evidence="3" id="KW-0472">Membrane</keyword>
<dbReference type="Pfam" id="PF13103">
    <property type="entry name" value="TonB_2"/>
    <property type="match status" value="1"/>
</dbReference>
<dbReference type="EMBL" id="JACNJZ010000174">
    <property type="protein sequence ID" value="MBC8318668.1"/>
    <property type="molecule type" value="Genomic_DNA"/>
</dbReference>
<protein>
    <submittedName>
        <fullName evidence="4">TonB C-terminal domain-containing protein</fullName>
    </submittedName>
</protein>
<dbReference type="AlphaFoldDB" id="A0A8J6TGE8"/>